<keyword evidence="1" id="KW-0560">Oxidoreductase</keyword>
<evidence type="ECO:0000256" key="2">
    <source>
        <dbReference type="ARBA" id="ARBA00023027"/>
    </source>
</evidence>
<dbReference type="SUPFAM" id="SSF51735">
    <property type="entry name" value="NAD(P)-binding Rossmann-fold domains"/>
    <property type="match status" value="1"/>
</dbReference>
<dbReference type="HOGENOM" id="CLU_019796_1_0_5"/>
<dbReference type="Proteomes" id="UP000005258">
    <property type="component" value="Chromosome"/>
</dbReference>
<dbReference type="PANTHER" id="PTHR43333">
    <property type="entry name" value="2-HACID_DH_C DOMAIN-CONTAINING PROTEIN"/>
    <property type="match status" value="1"/>
</dbReference>
<dbReference type="CDD" id="cd12164">
    <property type="entry name" value="GDH_like_2"/>
    <property type="match status" value="1"/>
</dbReference>
<proteinExistence type="predicted"/>
<dbReference type="PATRIC" id="fig|1110502.3.peg.282"/>
<evidence type="ECO:0000259" key="3">
    <source>
        <dbReference type="Pfam" id="PF02826"/>
    </source>
</evidence>
<evidence type="ECO:0000313" key="4">
    <source>
        <dbReference type="EMBL" id="AFK52113.1"/>
    </source>
</evidence>
<dbReference type="GO" id="GO:0016491">
    <property type="term" value="F:oxidoreductase activity"/>
    <property type="evidence" value="ECO:0007669"/>
    <property type="project" value="UniProtKB-KW"/>
</dbReference>
<dbReference type="Pfam" id="PF02826">
    <property type="entry name" value="2-Hacid_dh_C"/>
    <property type="match status" value="1"/>
</dbReference>
<sequence>MTTMPRARRCVWLSATLDLGAIFGADFRAHAPHIELVDAVTAAEDPASVDFALAWKPAADAFIPFPRLAFVSSIAAGVDNILACPSLPQGLPVLRVRDDDQARMMAGFAAWHVLWHHRSMGDYLAQQREGVWRRKLRKQPAREVRILILGFGHMGRVAAGVLSGLGYDVRAVARRAPDPALVPHGVTVEAGPDALDRLLPAADMVINLLPLTEDTRSLLAADFFAKLPAGAVLIQLGRGEQLIEADLLAALDAGQLSAASLDVFQVEPLPADHPFWRDPRILITPHEASEPDAGALARHIAAAAERLDRGLPVETSVDRGAGY</sequence>
<keyword evidence="5" id="KW-1185">Reference proteome</keyword>
<accession>I3TH75</accession>
<feature type="domain" description="D-isomer specific 2-hydroxyacid dehydrogenase NAD-binding" evidence="3">
    <location>
        <begin position="112"/>
        <end position="287"/>
    </location>
</feature>
<name>I3TH75_TISMK</name>
<keyword evidence="2" id="KW-0520">NAD</keyword>
<evidence type="ECO:0000256" key="1">
    <source>
        <dbReference type="ARBA" id="ARBA00023002"/>
    </source>
</evidence>
<dbReference type="AlphaFoldDB" id="I3TH75"/>
<organism evidence="4 5">
    <name type="scientific">Tistrella mobilis (strain KA081020-065)</name>
    <dbReference type="NCBI Taxonomy" id="1110502"/>
    <lineage>
        <taxon>Bacteria</taxon>
        <taxon>Pseudomonadati</taxon>
        <taxon>Pseudomonadota</taxon>
        <taxon>Alphaproteobacteria</taxon>
        <taxon>Geminicoccales</taxon>
        <taxon>Geminicoccaceae</taxon>
        <taxon>Tistrella</taxon>
    </lineage>
</organism>
<dbReference type="eggNOG" id="COG0111">
    <property type="taxonomic scope" value="Bacteria"/>
</dbReference>
<dbReference type="EMBL" id="CP003236">
    <property type="protein sequence ID" value="AFK52113.1"/>
    <property type="molecule type" value="Genomic_DNA"/>
</dbReference>
<protein>
    <submittedName>
        <fullName evidence="4">D-isomer specific 2-hydroxyacid dehydrogenase NAD-binding protein</fullName>
    </submittedName>
</protein>
<dbReference type="InterPro" id="IPR036291">
    <property type="entry name" value="NAD(P)-bd_dom_sf"/>
</dbReference>
<dbReference type="RefSeq" id="WP_014743793.1">
    <property type="nucleotide sequence ID" value="NC_017956.1"/>
</dbReference>
<dbReference type="PANTHER" id="PTHR43333:SF1">
    <property type="entry name" value="D-ISOMER SPECIFIC 2-HYDROXYACID DEHYDROGENASE NAD-BINDING DOMAIN-CONTAINING PROTEIN"/>
    <property type="match status" value="1"/>
</dbReference>
<dbReference type="Gene3D" id="3.40.50.720">
    <property type="entry name" value="NAD(P)-binding Rossmann-like Domain"/>
    <property type="match status" value="2"/>
</dbReference>
<evidence type="ECO:0000313" key="5">
    <source>
        <dbReference type="Proteomes" id="UP000005258"/>
    </source>
</evidence>
<dbReference type="GO" id="GO:0051287">
    <property type="term" value="F:NAD binding"/>
    <property type="evidence" value="ECO:0007669"/>
    <property type="project" value="InterPro"/>
</dbReference>
<dbReference type="KEGG" id="tmo:TMO_0274"/>
<gene>
    <name evidence="4" type="primary">ghrA</name>
    <name evidence="4" type="ordered locus">TMO_0274</name>
</gene>
<reference evidence="4 5" key="1">
    <citation type="journal article" date="2012" name="J. Am. Chem. Soc.">
        <title>Bacterial biosynthesis and maturation of the didemnin anti-cancer agents.</title>
        <authorList>
            <person name="Xu Y."/>
            <person name="Kersten R.D."/>
            <person name="Nam S.J."/>
            <person name="Lu L."/>
            <person name="Al-Suwailem A.M."/>
            <person name="Zheng H."/>
            <person name="Fenical W."/>
            <person name="Dorrestein P.C."/>
            <person name="Moore B.S."/>
            <person name="Qian P.Y."/>
        </authorList>
    </citation>
    <scope>NUCLEOTIDE SEQUENCE [LARGE SCALE GENOMIC DNA]</scope>
    <source>
        <strain evidence="4 5">KA081020-065</strain>
    </source>
</reference>
<dbReference type="InterPro" id="IPR006140">
    <property type="entry name" value="D-isomer_DH_NAD-bd"/>
</dbReference>
<dbReference type="STRING" id="1110502.TMO_0274"/>